<dbReference type="InterPro" id="IPR015590">
    <property type="entry name" value="Aldehyde_DH_dom"/>
</dbReference>
<dbReference type="RefSeq" id="WP_249287046.1">
    <property type="nucleotide sequence ID" value="NZ_JACRWC010000081.1"/>
</dbReference>
<comment type="similarity">
    <text evidence="1 4 7">Belongs to the aldehyde dehydrogenase family.</text>
</comment>
<dbReference type="InterPro" id="IPR029510">
    <property type="entry name" value="Ald_DH_CS_GLU"/>
</dbReference>
<organism evidence="9 10">
    <name type="scientific">Lentihominibacter faecis</name>
    <dbReference type="NCBI Taxonomy" id="2764712"/>
    <lineage>
        <taxon>Bacteria</taxon>
        <taxon>Bacillati</taxon>
        <taxon>Bacillota</taxon>
        <taxon>Clostridia</taxon>
        <taxon>Peptostreptococcales</taxon>
        <taxon>Anaerovoracaceae</taxon>
        <taxon>Lentihominibacter</taxon>
    </lineage>
</organism>
<dbReference type="PIRSF" id="PIRSF036492">
    <property type="entry name" value="ALDH"/>
    <property type="match status" value="1"/>
</dbReference>
<evidence type="ECO:0000256" key="2">
    <source>
        <dbReference type="ARBA" id="ARBA00023002"/>
    </source>
</evidence>
<evidence type="ECO:0000256" key="5">
    <source>
        <dbReference type="PIRSR" id="PIRSR036492-1"/>
    </source>
</evidence>
<evidence type="ECO:0000256" key="6">
    <source>
        <dbReference type="PROSITE-ProRule" id="PRU10007"/>
    </source>
</evidence>
<dbReference type="GO" id="GO:0006081">
    <property type="term" value="P:aldehyde metabolic process"/>
    <property type="evidence" value="ECO:0007669"/>
    <property type="project" value="InterPro"/>
</dbReference>
<feature type="active site" evidence="5 6">
    <location>
        <position position="207"/>
    </location>
</feature>
<dbReference type="SUPFAM" id="SSF53720">
    <property type="entry name" value="ALDH-like"/>
    <property type="match status" value="1"/>
</dbReference>
<dbReference type="CDD" id="cd07136">
    <property type="entry name" value="ALDH_YwdH-P39616"/>
    <property type="match status" value="1"/>
</dbReference>
<dbReference type="InterPro" id="IPR016161">
    <property type="entry name" value="Ald_DH/histidinol_DH"/>
</dbReference>
<dbReference type="InterPro" id="IPR016163">
    <property type="entry name" value="Ald_DH_C"/>
</dbReference>
<dbReference type="Proteomes" id="UP000644115">
    <property type="component" value="Unassembled WGS sequence"/>
</dbReference>
<dbReference type="Gene3D" id="3.40.309.10">
    <property type="entry name" value="Aldehyde Dehydrogenase, Chain A, domain 2"/>
    <property type="match status" value="1"/>
</dbReference>
<evidence type="ECO:0000256" key="1">
    <source>
        <dbReference type="ARBA" id="ARBA00009986"/>
    </source>
</evidence>
<gene>
    <name evidence="9" type="ORF">H8876_06425</name>
</gene>
<accession>A0A923NCE9</accession>
<dbReference type="Pfam" id="PF00171">
    <property type="entry name" value="Aldedh"/>
    <property type="match status" value="1"/>
</dbReference>
<dbReference type="InterPro" id="IPR012394">
    <property type="entry name" value="Aldehyde_DH_NAD(P)"/>
</dbReference>
<keyword evidence="2 4" id="KW-0560">Oxidoreductase</keyword>
<dbReference type="GO" id="GO:0005737">
    <property type="term" value="C:cytoplasm"/>
    <property type="evidence" value="ECO:0007669"/>
    <property type="project" value="TreeGrafter"/>
</dbReference>
<dbReference type="PANTHER" id="PTHR43570">
    <property type="entry name" value="ALDEHYDE DEHYDROGENASE"/>
    <property type="match status" value="1"/>
</dbReference>
<dbReference type="Gene3D" id="3.40.605.10">
    <property type="entry name" value="Aldehyde Dehydrogenase, Chain A, domain 1"/>
    <property type="match status" value="1"/>
</dbReference>
<dbReference type="PROSITE" id="PS00070">
    <property type="entry name" value="ALDEHYDE_DEHYDR_CYS"/>
    <property type="match status" value="1"/>
</dbReference>
<dbReference type="InterPro" id="IPR016160">
    <property type="entry name" value="Ald_DH_CS_CYS"/>
</dbReference>
<dbReference type="PROSITE" id="PS00687">
    <property type="entry name" value="ALDEHYDE_DEHYDR_GLU"/>
    <property type="match status" value="1"/>
</dbReference>
<protein>
    <recommendedName>
        <fullName evidence="4">Aldehyde dehydrogenase</fullName>
    </recommendedName>
</protein>
<evidence type="ECO:0000259" key="8">
    <source>
        <dbReference type="Pfam" id="PF00171"/>
    </source>
</evidence>
<feature type="active site" evidence="5">
    <location>
        <position position="241"/>
    </location>
</feature>
<comment type="caution">
    <text evidence="9">The sequence shown here is derived from an EMBL/GenBank/DDBJ whole genome shotgun (WGS) entry which is preliminary data.</text>
</comment>
<evidence type="ECO:0000313" key="10">
    <source>
        <dbReference type="Proteomes" id="UP000644115"/>
    </source>
</evidence>
<evidence type="ECO:0000256" key="7">
    <source>
        <dbReference type="RuleBase" id="RU003345"/>
    </source>
</evidence>
<dbReference type="InterPro" id="IPR016162">
    <property type="entry name" value="Ald_DH_N"/>
</dbReference>
<dbReference type="AlphaFoldDB" id="A0A923NCE9"/>
<name>A0A923NCE9_9FIRM</name>
<dbReference type="EMBL" id="JACRWC010000081">
    <property type="protein sequence ID" value="MBC5999631.1"/>
    <property type="molecule type" value="Genomic_DNA"/>
</dbReference>
<keyword evidence="10" id="KW-1185">Reference proteome</keyword>
<sequence length="453" mass="50483">MKEIVKSQKELYKSGLTMSENFRRLQLEKLREGILEHQGEICQALRKDLNKSEFETYETETGMVLEEISCMLKHLHRMMQPKRVGTPIVHFPSTSKIYSEPYGSVLIMAPWNYPLQLALVPLAGCIAAGNCAVVKPSNYSPATSAVIKKIITENFPPEYISVAEGGREVNQDLLDQPFDYIFFTGGTTVGKLVMEKAAKNLTPVTLELGGKSPCIVDETADITVSARRIIWGKLLNAGQTCVAPDYVLAHESICDKLIEQMKKYIVGFYGERPLQDGNYPKIINEKHYDRLASLVEASNVIYGGGMNPDTCQIEPTLIQADWDSEIMKDEIFGPLLPVLKFSNLKEAADAIKDRPKPLALYYFTTSAAGKDFVTRNISYGGGCINDTIVHLANPNIPFGGVGASGMGSYHGKESFKTFSHRKSVLEKKNWLDLPIRYAPNSPRDLKLLKFLMK</sequence>
<proteinExistence type="inferred from homology"/>
<evidence type="ECO:0000256" key="4">
    <source>
        <dbReference type="PIRNR" id="PIRNR036492"/>
    </source>
</evidence>
<dbReference type="FunFam" id="3.40.309.10:FF:000003">
    <property type="entry name" value="Aldehyde dehydrogenase"/>
    <property type="match status" value="1"/>
</dbReference>
<reference evidence="9" key="1">
    <citation type="submission" date="2020-08" db="EMBL/GenBank/DDBJ databases">
        <authorList>
            <person name="Liu C."/>
            <person name="Sun Q."/>
        </authorList>
    </citation>
    <scope>NUCLEOTIDE SEQUENCE</scope>
    <source>
        <strain evidence="9">BX16</strain>
    </source>
</reference>
<keyword evidence="3" id="KW-0520">NAD</keyword>
<evidence type="ECO:0000313" key="9">
    <source>
        <dbReference type="EMBL" id="MBC5999631.1"/>
    </source>
</evidence>
<dbReference type="PANTHER" id="PTHR43570:SF16">
    <property type="entry name" value="ALDEHYDE DEHYDROGENASE TYPE III, ISOFORM Q"/>
    <property type="match status" value="1"/>
</dbReference>
<feature type="domain" description="Aldehyde dehydrogenase" evidence="8">
    <location>
        <begin position="9"/>
        <end position="424"/>
    </location>
</feature>
<evidence type="ECO:0000256" key="3">
    <source>
        <dbReference type="ARBA" id="ARBA00023027"/>
    </source>
</evidence>
<dbReference type="FunFam" id="3.40.605.10:FF:000004">
    <property type="entry name" value="Aldehyde dehydrogenase"/>
    <property type="match status" value="1"/>
</dbReference>
<dbReference type="GO" id="GO:0004029">
    <property type="term" value="F:aldehyde dehydrogenase (NAD+) activity"/>
    <property type="evidence" value="ECO:0007669"/>
    <property type="project" value="TreeGrafter"/>
</dbReference>